<keyword evidence="5" id="KW-1133">Transmembrane helix</keyword>
<evidence type="ECO:0000313" key="7">
    <source>
        <dbReference type="Proteomes" id="UP000678393"/>
    </source>
</evidence>
<keyword evidence="5" id="KW-0732">Signal</keyword>
<dbReference type="GO" id="GO:0015020">
    <property type="term" value="F:glucuronosyltransferase activity"/>
    <property type="evidence" value="ECO:0007669"/>
    <property type="project" value="UniProtKB-EC"/>
</dbReference>
<reference evidence="6" key="1">
    <citation type="submission" date="2021-04" db="EMBL/GenBank/DDBJ databases">
        <authorList>
            <consortium name="Molecular Ecology Group"/>
        </authorList>
    </citation>
    <scope>NUCLEOTIDE SEQUENCE</scope>
</reference>
<dbReference type="GO" id="GO:0016020">
    <property type="term" value="C:membrane"/>
    <property type="evidence" value="ECO:0007669"/>
    <property type="project" value="UniProtKB-SubCell"/>
</dbReference>
<dbReference type="EC" id="2.4.1.17" evidence="5"/>
<dbReference type="CDD" id="cd03784">
    <property type="entry name" value="GT1_Gtf-like"/>
    <property type="match status" value="1"/>
</dbReference>
<feature type="chain" id="PRO_5035967474" description="UDP-glucuronosyltransferase" evidence="5">
    <location>
        <begin position="26"/>
        <end position="521"/>
    </location>
</feature>
<dbReference type="AlphaFoldDB" id="A0A8S3ZWD1"/>
<dbReference type="OrthoDB" id="5835829at2759"/>
<dbReference type="EMBL" id="CAJHNH020005247">
    <property type="protein sequence ID" value="CAG5132312.1"/>
    <property type="molecule type" value="Genomic_DNA"/>
</dbReference>
<sequence>IPGMDAQSLLVTILVVTSTVTNMHAKTVVFFPPPRTSYIVYHTNVAAALASLGHDVWLCVPESHLKRSLVKDTSVNLLSYGRHLGDLEKRNFENSRIVERFWDREPTMGIHSLYLVSQFFNKIAKEILDDKTFIDKVRNLNPDLIVIESIPFNMNMVVLPYMLDIPFAFIGTVHEAIMSKVPFSPAVTPYFIDFVSDQMTFFQKVFFTIYYVVSINFDIFHDSSLVSKFAPHKPYKSIYDLAANAELFIAEVDYILDYPRTMLPNTKLIGGSSASPAKPLVGEFQKFADEAKSGLIVMSFGGYLVNIPPEIFTKFVSAFKQLDLRVVWKVNMTSPDPRQILTSLWIPQNDLLGHDKAKLFVSHCGKNGQYEALYHGVPILCLPIYGDQAYNSERVRVKQLGLYTDMRDASADELAAMMKEIIYGGKYAENMKKASRLYRELYKLPKHEAAYWLDHVIKFGGDYMRSSGQQMPWYQILVLDVIAFLIIIVVFILLVFYVLINICCRLYKGSHRIRKVKCKRK</sequence>
<evidence type="ECO:0000256" key="3">
    <source>
        <dbReference type="ARBA" id="ARBA00022679"/>
    </source>
</evidence>
<dbReference type="Proteomes" id="UP000678393">
    <property type="component" value="Unassembled WGS sequence"/>
</dbReference>
<evidence type="ECO:0000256" key="4">
    <source>
        <dbReference type="RuleBase" id="RU003718"/>
    </source>
</evidence>
<dbReference type="InterPro" id="IPR002213">
    <property type="entry name" value="UDP_glucos_trans"/>
</dbReference>
<dbReference type="PANTHER" id="PTHR48043">
    <property type="entry name" value="EG:EG0003.4 PROTEIN-RELATED"/>
    <property type="match status" value="1"/>
</dbReference>
<evidence type="ECO:0000256" key="2">
    <source>
        <dbReference type="ARBA" id="ARBA00022676"/>
    </source>
</evidence>
<comment type="subcellular location">
    <subcellularLocation>
        <location evidence="5">Membrane</location>
        <topology evidence="5">Single-pass membrane protein</topology>
    </subcellularLocation>
</comment>
<comment type="similarity">
    <text evidence="1 4">Belongs to the UDP-glycosyltransferase family.</text>
</comment>
<feature type="transmembrane region" description="Helical" evidence="5">
    <location>
        <begin position="473"/>
        <end position="500"/>
    </location>
</feature>
<dbReference type="Gene3D" id="3.40.50.2000">
    <property type="entry name" value="Glycogen Phosphorylase B"/>
    <property type="match status" value="2"/>
</dbReference>
<keyword evidence="2 4" id="KW-0328">Glycosyltransferase</keyword>
<dbReference type="SUPFAM" id="SSF53756">
    <property type="entry name" value="UDP-Glycosyltransferase/glycogen phosphorylase"/>
    <property type="match status" value="1"/>
</dbReference>
<dbReference type="Pfam" id="PF00201">
    <property type="entry name" value="UDPGT"/>
    <property type="match status" value="1"/>
</dbReference>
<gene>
    <name evidence="6" type="ORF">CUNI_LOCUS17870</name>
</gene>
<dbReference type="PROSITE" id="PS00375">
    <property type="entry name" value="UDPGT"/>
    <property type="match status" value="1"/>
</dbReference>
<dbReference type="PANTHER" id="PTHR48043:SF145">
    <property type="entry name" value="FI06409P-RELATED"/>
    <property type="match status" value="1"/>
</dbReference>
<evidence type="ECO:0000256" key="5">
    <source>
        <dbReference type="RuleBase" id="RU362059"/>
    </source>
</evidence>
<proteinExistence type="inferred from homology"/>
<keyword evidence="7" id="KW-1185">Reference proteome</keyword>
<feature type="non-terminal residue" evidence="6">
    <location>
        <position position="1"/>
    </location>
</feature>
<comment type="catalytic activity">
    <reaction evidence="5">
        <text>glucuronate acceptor + UDP-alpha-D-glucuronate = acceptor beta-D-glucuronoside + UDP + H(+)</text>
        <dbReference type="Rhea" id="RHEA:21032"/>
        <dbReference type="ChEBI" id="CHEBI:15378"/>
        <dbReference type="ChEBI" id="CHEBI:58052"/>
        <dbReference type="ChEBI" id="CHEBI:58223"/>
        <dbReference type="ChEBI" id="CHEBI:132367"/>
        <dbReference type="ChEBI" id="CHEBI:132368"/>
        <dbReference type="EC" id="2.4.1.17"/>
    </reaction>
</comment>
<evidence type="ECO:0000313" key="6">
    <source>
        <dbReference type="EMBL" id="CAG5132312.1"/>
    </source>
</evidence>
<keyword evidence="5" id="KW-0812">Transmembrane</keyword>
<dbReference type="InterPro" id="IPR035595">
    <property type="entry name" value="UDP_glycos_trans_CS"/>
</dbReference>
<name>A0A8S3ZWD1_9EUPU</name>
<accession>A0A8S3ZWD1</accession>
<dbReference type="FunFam" id="3.40.50.2000:FF:000050">
    <property type="entry name" value="UDP-glucuronosyltransferase"/>
    <property type="match status" value="1"/>
</dbReference>
<dbReference type="InterPro" id="IPR050271">
    <property type="entry name" value="UDP-glycosyltransferase"/>
</dbReference>
<comment type="caution">
    <text evidence="6">The sequence shown here is derived from an EMBL/GenBank/DDBJ whole genome shotgun (WGS) entry which is preliminary data.</text>
</comment>
<keyword evidence="3 4" id="KW-0808">Transferase</keyword>
<keyword evidence="5" id="KW-0472">Membrane</keyword>
<evidence type="ECO:0000256" key="1">
    <source>
        <dbReference type="ARBA" id="ARBA00009995"/>
    </source>
</evidence>
<protein>
    <recommendedName>
        <fullName evidence="5">UDP-glucuronosyltransferase</fullName>
        <ecNumber evidence="5">2.4.1.17</ecNumber>
    </recommendedName>
</protein>
<organism evidence="6 7">
    <name type="scientific">Candidula unifasciata</name>
    <dbReference type="NCBI Taxonomy" id="100452"/>
    <lineage>
        <taxon>Eukaryota</taxon>
        <taxon>Metazoa</taxon>
        <taxon>Spiralia</taxon>
        <taxon>Lophotrochozoa</taxon>
        <taxon>Mollusca</taxon>
        <taxon>Gastropoda</taxon>
        <taxon>Heterobranchia</taxon>
        <taxon>Euthyneura</taxon>
        <taxon>Panpulmonata</taxon>
        <taxon>Eupulmonata</taxon>
        <taxon>Stylommatophora</taxon>
        <taxon>Helicina</taxon>
        <taxon>Helicoidea</taxon>
        <taxon>Geomitridae</taxon>
        <taxon>Candidula</taxon>
    </lineage>
</organism>
<feature type="signal peptide" evidence="5">
    <location>
        <begin position="1"/>
        <end position="25"/>
    </location>
</feature>